<evidence type="ECO:0000313" key="5">
    <source>
        <dbReference type="Proteomes" id="UP000232638"/>
    </source>
</evidence>
<gene>
    <name evidence="4" type="ORF">THSYN_32605</name>
</gene>
<evidence type="ECO:0000259" key="3">
    <source>
        <dbReference type="Pfam" id="PF03787"/>
    </source>
</evidence>
<feature type="compositionally biased region" description="Polar residues" evidence="2">
    <location>
        <begin position="755"/>
        <end position="765"/>
    </location>
</feature>
<sequence length="765" mass="82380">MTDATIPKRRFRLVIELLEDLHTGCGTGSGVVDRALARDPDGRPIIPRSHLQGIWRDNGERLLAISETSDLDLITQDRWQALFGMAGGQRGCLIAPELKPIADQGAVSDPPSSPATLDWNATARRTGSRVPDDHSLRRTEYLPAGTCLAGIGYLNSDDPQLALAFAQVRRMTDRLGSERTRGSGLIRIADFQWLAADAGFAPADPNQPATGLRLLLRALAPLCIPTTGFPGNIVPSESHIPGRMLFGSLARYALDQGRHPAALFERRVRIGPAYPLPPQHRPVDADELAGFQVLPLPLCLYTPKPGLEDHRVWPHWAGPAHPHAQTSPGFIDQLADPAEPTSDAPPQDKTRAKRPKPQAYLFSADGGESGWHAFDATVGLRMRNQRGTSLRDIKETDTALFTTEQIPAGTCFIADLSADSTSDLRELRDVLPGLCGTAGPTGVLRVGRGGGPVEVIGWCLRISGQTAEPSGTHAPLHQCGEAETDQLRITLTTDTIIRDPLRLGFHTQFSVAALCDALEPDPPPAQHAKQRRFSDTQRYIGFNAASGLPMAPKIALRRGSTLRIDGPLAGLLRDRLKGRDAIGERRWEGCGRFLLDFAPAAGDLDALAAPARDPGHAAGRARIGRREDLLASAERYAVELAAAFANDPGRSRGLTRSQCGNLRGVVAGLPQGASFAGLSEALLDYAKRVGKRRDGGTWSKVFTPTHGLIDALQRSCVSPGRVTQDADLFLRELRRYAAADEEDPQPTAPEPGTNPHGSTSEEAAQ</sequence>
<feature type="region of interest" description="Disordered" evidence="2">
    <location>
        <begin position="323"/>
        <end position="356"/>
    </location>
</feature>
<feature type="region of interest" description="Disordered" evidence="2">
    <location>
        <begin position="105"/>
        <end position="133"/>
    </location>
</feature>
<feature type="region of interest" description="Disordered" evidence="2">
    <location>
        <begin position="735"/>
        <end position="765"/>
    </location>
</feature>
<geneLocation type="plasmid" evidence="5">
    <name>pts485</name>
</geneLocation>
<evidence type="ECO:0000313" key="4">
    <source>
        <dbReference type="EMBL" id="AUB85639.1"/>
    </source>
</evidence>
<protein>
    <recommendedName>
        <fullName evidence="3">CRISPR type III-associated protein domain-containing protein</fullName>
    </recommendedName>
</protein>
<keyword evidence="4" id="KW-0614">Plasmid</keyword>
<dbReference type="OrthoDB" id="7057190at2"/>
<feature type="domain" description="CRISPR type III-associated protein" evidence="3">
    <location>
        <begin position="15"/>
        <end position="186"/>
    </location>
</feature>
<dbReference type="Proteomes" id="UP000232638">
    <property type="component" value="Plasmid pTs485"/>
</dbReference>
<dbReference type="GO" id="GO:0051607">
    <property type="term" value="P:defense response to virus"/>
    <property type="evidence" value="ECO:0007669"/>
    <property type="project" value="UniProtKB-KW"/>
</dbReference>
<dbReference type="CDD" id="cd09726">
    <property type="entry name" value="RAMP_I_III"/>
    <property type="match status" value="1"/>
</dbReference>
<reference evidence="4 5" key="1">
    <citation type="submission" date="2017-03" db="EMBL/GenBank/DDBJ databases">
        <title>Complete genome sequence of Candidatus 'Thiodictyon syntrophicum' sp. nov. strain Cad16T, a photolithoautotroph purple sulfur bacterium isolated from an alpine meromictic lake.</title>
        <authorList>
            <person name="Luedin S.M."/>
            <person name="Pothier J.F."/>
            <person name="Danza F."/>
            <person name="Storelli N."/>
            <person name="Wittwer M."/>
            <person name="Tonolla M."/>
        </authorList>
    </citation>
    <scope>NUCLEOTIDE SEQUENCE [LARGE SCALE GENOMIC DNA]</scope>
    <source>
        <strain evidence="4 5">Cad16T</strain>
        <plasmid evidence="5">Plasmid pts485</plasmid>
    </source>
</reference>
<dbReference type="AlphaFoldDB" id="A0A2K8UJI4"/>
<dbReference type="KEGG" id="tsy:THSYN_32605"/>
<dbReference type="RefSeq" id="WP_100923249.1">
    <property type="nucleotide sequence ID" value="NZ_CP020372.1"/>
</dbReference>
<dbReference type="EMBL" id="CP020372">
    <property type="protein sequence ID" value="AUB85639.1"/>
    <property type="molecule type" value="Genomic_DNA"/>
</dbReference>
<name>A0A2K8UJI4_9GAMM</name>
<evidence type="ECO:0000256" key="2">
    <source>
        <dbReference type="SAM" id="MobiDB-lite"/>
    </source>
</evidence>
<keyword evidence="5" id="KW-1185">Reference proteome</keyword>
<proteinExistence type="predicted"/>
<accession>A0A2K8UJI4</accession>
<dbReference type="InterPro" id="IPR005537">
    <property type="entry name" value="RAMP_III_fam"/>
</dbReference>
<dbReference type="Pfam" id="PF03787">
    <property type="entry name" value="RAMPs"/>
    <property type="match status" value="1"/>
</dbReference>
<keyword evidence="1" id="KW-0051">Antiviral defense</keyword>
<organism evidence="4 5">
    <name type="scientific">Candidatus Thiodictyon syntrophicum</name>
    <dbReference type="NCBI Taxonomy" id="1166950"/>
    <lineage>
        <taxon>Bacteria</taxon>
        <taxon>Pseudomonadati</taxon>
        <taxon>Pseudomonadota</taxon>
        <taxon>Gammaproteobacteria</taxon>
        <taxon>Chromatiales</taxon>
        <taxon>Chromatiaceae</taxon>
        <taxon>Thiodictyon</taxon>
    </lineage>
</organism>
<evidence type="ECO:0000256" key="1">
    <source>
        <dbReference type="ARBA" id="ARBA00023118"/>
    </source>
</evidence>